<organism evidence="1 3">
    <name type="scientific">Pseudomonas tohonis</name>
    <dbReference type="NCBI Taxonomy" id="2725477"/>
    <lineage>
        <taxon>Bacteria</taxon>
        <taxon>Pseudomonadati</taxon>
        <taxon>Pseudomonadota</taxon>
        <taxon>Gammaproteobacteria</taxon>
        <taxon>Pseudomonadales</taxon>
        <taxon>Pseudomonadaceae</taxon>
        <taxon>Pseudomonas</taxon>
    </lineage>
</organism>
<evidence type="ECO:0000313" key="4">
    <source>
        <dbReference type="Proteomes" id="UP001054892"/>
    </source>
</evidence>
<dbReference type="EMBL" id="AP023189">
    <property type="protein sequence ID" value="BCG25287.1"/>
    <property type="molecule type" value="Genomic_DNA"/>
</dbReference>
<accession>A0A6J4E636</accession>
<dbReference type="Proteomes" id="UP000509383">
    <property type="component" value="Chromosome"/>
</dbReference>
<dbReference type="EMBL" id="BQKM01000033">
    <property type="protein sequence ID" value="GJN56380.1"/>
    <property type="molecule type" value="Genomic_DNA"/>
</dbReference>
<gene>
    <name evidence="1" type="ORF">TUM18999_34780</name>
    <name evidence="2" type="ORF">TUM20286_61320</name>
</gene>
<evidence type="ECO:0000313" key="2">
    <source>
        <dbReference type="EMBL" id="GJN56380.1"/>
    </source>
</evidence>
<evidence type="ECO:0000313" key="3">
    <source>
        <dbReference type="Proteomes" id="UP000509383"/>
    </source>
</evidence>
<evidence type="ECO:0000313" key="1">
    <source>
        <dbReference type="EMBL" id="BCG25287.1"/>
    </source>
</evidence>
<proteinExistence type="predicted"/>
<dbReference type="AlphaFoldDB" id="A0A6J4E636"/>
<dbReference type="Proteomes" id="UP001054892">
    <property type="component" value="Unassembled WGS sequence"/>
</dbReference>
<sequence length="70" mass="7391">MEEGTVLVGHMVADDFLPVGFHPLGHADRFLQLPFTGMPGRGALAGSLFHGLPSGKGLPGLGSPGWLRRR</sequence>
<protein>
    <submittedName>
        <fullName evidence="1">Uncharacterized protein</fullName>
    </submittedName>
</protein>
<reference evidence="1 3" key="1">
    <citation type="submission" date="2020-05" db="EMBL/GenBank/DDBJ databases">
        <title>Characterization of novel class B3 metallo-beta-lactamase from novel Pseudomonas species.</title>
        <authorList>
            <person name="Yamada K."/>
            <person name="Aoki K."/>
            <person name="Ishii Y."/>
        </authorList>
    </citation>
    <scope>NUCLEOTIDE SEQUENCE [LARGE SCALE GENOMIC DNA]</scope>
    <source>
        <strain evidence="1 3">TUM18999</strain>
        <strain evidence="2 4">TUM20286</strain>
    </source>
</reference>
<keyword evidence="4" id="KW-1185">Reference proteome</keyword>
<dbReference type="KEGG" id="ptw:TUM18999_34780"/>
<name>A0A6J4E636_9PSED</name>